<sequence>MQSSPGLSTFTLLMVLTITLAKALPEPQNPAQTTAAAEALSSYVNGLQTDPGLLSLASALVTSPSEFSQLIAVQASLQSDLINKNTPASNFLAAVPTQFQGVISSIYNAELQILSVNGFTSTVELQPATSSGSSAIASVTTSTNTKEGITSTGTSTITSAGTSSRTTSTVSTSTGSATGTAASGTSKNAAPVATKGLVGAAGVAAGLVGVVMAL</sequence>
<name>A0A3D8QYJ0_9HELO</name>
<comment type="caution">
    <text evidence="3">The sequence shown here is derived from an EMBL/GenBank/DDBJ whole genome shotgun (WGS) entry which is preliminary data.</text>
</comment>
<feature type="region of interest" description="Disordered" evidence="1">
    <location>
        <begin position="141"/>
        <end position="187"/>
    </location>
</feature>
<proteinExistence type="predicted"/>
<evidence type="ECO:0000256" key="2">
    <source>
        <dbReference type="SAM" id="SignalP"/>
    </source>
</evidence>
<feature type="compositionally biased region" description="Low complexity" evidence="1">
    <location>
        <begin position="148"/>
        <end position="186"/>
    </location>
</feature>
<dbReference type="EMBL" id="PDLN01000014">
    <property type="protein sequence ID" value="RDW66748.1"/>
    <property type="molecule type" value="Genomic_DNA"/>
</dbReference>
<evidence type="ECO:0008006" key="5">
    <source>
        <dbReference type="Google" id="ProtNLM"/>
    </source>
</evidence>
<dbReference type="Proteomes" id="UP000256328">
    <property type="component" value="Unassembled WGS sequence"/>
</dbReference>
<reference evidence="3 4" key="1">
    <citation type="journal article" date="2018" name="IMA Fungus">
        <title>IMA Genome-F 9: Draft genome sequence of Annulohypoxylon stygium, Aspergillus mulundensis, Berkeleyomyces basicola (syn. Thielaviopsis basicola), Ceratocystis smalleyi, two Cercospora beticola strains, Coleophoma cylindrospora, Fusarium fracticaudum, Phialophora cf. hyalina, and Morchella septimelata.</title>
        <authorList>
            <person name="Wingfield B.D."/>
            <person name="Bills G.F."/>
            <person name="Dong Y."/>
            <person name="Huang W."/>
            <person name="Nel W.J."/>
            <person name="Swalarsk-Parry B.S."/>
            <person name="Vaghefi N."/>
            <person name="Wilken P.M."/>
            <person name="An Z."/>
            <person name="de Beer Z.W."/>
            <person name="De Vos L."/>
            <person name="Chen L."/>
            <person name="Duong T.A."/>
            <person name="Gao Y."/>
            <person name="Hammerbacher A."/>
            <person name="Kikkert J.R."/>
            <person name="Li Y."/>
            <person name="Li H."/>
            <person name="Li K."/>
            <person name="Li Q."/>
            <person name="Liu X."/>
            <person name="Ma X."/>
            <person name="Naidoo K."/>
            <person name="Pethybridge S.J."/>
            <person name="Sun J."/>
            <person name="Steenkamp E.T."/>
            <person name="van der Nest M.A."/>
            <person name="van Wyk S."/>
            <person name="Wingfield M.J."/>
            <person name="Xiong C."/>
            <person name="Yue Q."/>
            <person name="Zhang X."/>
        </authorList>
    </citation>
    <scope>NUCLEOTIDE SEQUENCE [LARGE SCALE GENOMIC DNA]</scope>
    <source>
        <strain evidence="3 4">BP5796</strain>
    </source>
</reference>
<evidence type="ECO:0000313" key="4">
    <source>
        <dbReference type="Proteomes" id="UP000256328"/>
    </source>
</evidence>
<protein>
    <recommendedName>
        <fullName evidence="5">FAS1 domain-containing protein</fullName>
    </recommendedName>
</protein>
<feature type="chain" id="PRO_5017664336" description="FAS1 domain-containing protein" evidence="2">
    <location>
        <begin position="24"/>
        <end position="214"/>
    </location>
</feature>
<dbReference type="OrthoDB" id="3554208at2759"/>
<dbReference type="AlphaFoldDB" id="A0A3D8QYJ0"/>
<gene>
    <name evidence="3" type="ORF">BP5796_09497</name>
</gene>
<keyword evidence="2" id="KW-0732">Signal</keyword>
<keyword evidence="4" id="KW-1185">Reference proteome</keyword>
<evidence type="ECO:0000313" key="3">
    <source>
        <dbReference type="EMBL" id="RDW66748.1"/>
    </source>
</evidence>
<evidence type="ECO:0000256" key="1">
    <source>
        <dbReference type="SAM" id="MobiDB-lite"/>
    </source>
</evidence>
<feature type="signal peptide" evidence="2">
    <location>
        <begin position="1"/>
        <end position="23"/>
    </location>
</feature>
<organism evidence="3 4">
    <name type="scientific">Coleophoma crateriformis</name>
    <dbReference type="NCBI Taxonomy" id="565419"/>
    <lineage>
        <taxon>Eukaryota</taxon>
        <taxon>Fungi</taxon>
        <taxon>Dikarya</taxon>
        <taxon>Ascomycota</taxon>
        <taxon>Pezizomycotina</taxon>
        <taxon>Leotiomycetes</taxon>
        <taxon>Helotiales</taxon>
        <taxon>Dermateaceae</taxon>
        <taxon>Coleophoma</taxon>
    </lineage>
</organism>
<accession>A0A3D8QYJ0</accession>